<comment type="caution">
    <text evidence="1">The sequence shown here is derived from an EMBL/GenBank/DDBJ whole genome shotgun (WGS) entry which is preliminary data.</text>
</comment>
<gene>
    <name evidence="1" type="ORF">TCIL3000_0_59700</name>
</gene>
<dbReference type="AlphaFoldDB" id="F9WDU6"/>
<dbReference type="Proteomes" id="UP000000702">
    <property type="component" value="Unassembled WGS sequence"/>
</dbReference>
<organism evidence="1 2">
    <name type="scientific">Trypanosoma congolense (strain IL3000)</name>
    <dbReference type="NCBI Taxonomy" id="1068625"/>
    <lineage>
        <taxon>Eukaryota</taxon>
        <taxon>Discoba</taxon>
        <taxon>Euglenozoa</taxon>
        <taxon>Kinetoplastea</taxon>
        <taxon>Metakinetoplastina</taxon>
        <taxon>Trypanosomatida</taxon>
        <taxon>Trypanosomatidae</taxon>
        <taxon>Trypanosoma</taxon>
        <taxon>Nannomonas</taxon>
    </lineage>
</organism>
<reference evidence="2" key="1">
    <citation type="submission" date="2011-07" db="EMBL/GenBank/DDBJ databases">
        <title>Divergent evolution of antigenic variation in African trypanosomes.</title>
        <authorList>
            <person name="Jackson A.P."/>
            <person name="Berry A."/>
            <person name="Allison H.C."/>
            <person name="Burton P."/>
            <person name="Anderson J."/>
            <person name="Aslett M."/>
            <person name="Brown R."/>
            <person name="Corton N."/>
            <person name="Harris D."/>
            <person name="Hauser H."/>
            <person name="Gamble J."/>
            <person name="Gilderthorp R."/>
            <person name="McQuillan J."/>
            <person name="Quail M.A."/>
            <person name="Sanders M."/>
            <person name="Van Tonder A."/>
            <person name="Ginger M.L."/>
            <person name="Donelson J.E."/>
            <person name="Field M.C."/>
            <person name="Barry J.D."/>
            <person name="Berriman M."/>
            <person name="Hertz-Fowler C."/>
        </authorList>
    </citation>
    <scope>NUCLEOTIDE SEQUENCE [LARGE SCALE GENOMIC DNA]</scope>
    <source>
        <strain evidence="2">IL3000</strain>
    </source>
</reference>
<keyword evidence="2" id="KW-1185">Reference proteome</keyword>
<dbReference type="VEuPathDB" id="TriTrypDB:TcIL3000_0_59700"/>
<protein>
    <submittedName>
        <fullName evidence="1">WGS project CAEQ00000000 data, annotated contig 2406</fullName>
    </submittedName>
</protein>
<name>F9WDU6_TRYCI</name>
<dbReference type="EMBL" id="CAEQ01001915">
    <property type="protein sequence ID" value="CCD15450.1"/>
    <property type="molecule type" value="Genomic_DNA"/>
</dbReference>
<reference evidence="1 2" key="2">
    <citation type="journal article" date="2012" name="Proc. Natl. Acad. Sci. U.S.A.">
        <title>Antigenic diversity is generated by distinct evolutionary mechanisms in African trypanosome species.</title>
        <authorList>
            <person name="Jackson A.P."/>
            <person name="Berry A."/>
            <person name="Aslett M."/>
            <person name="Allison H.C."/>
            <person name="Burton P."/>
            <person name="Vavrova-Anderson J."/>
            <person name="Brown R."/>
            <person name="Browne H."/>
            <person name="Corton N."/>
            <person name="Hauser H."/>
            <person name="Gamble J."/>
            <person name="Gilderthorp R."/>
            <person name="Marcello L."/>
            <person name="McQuillan J."/>
            <person name="Otto T.D."/>
            <person name="Quail M.A."/>
            <person name="Sanders M.J."/>
            <person name="van Tonder A."/>
            <person name="Ginger M.L."/>
            <person name="Field M.C."/>
            <person name="Barry J.D."/>
            <person name="Hertz-Fowler C."/>
            <person name="Berriman M."/>
        </authorList>
    </citation>
    <scope>NUCLEOTIDE SEQUENCE [LARGE SCALE GENOMIC DNA]</scope>
    <source>
        <strain evidence="1 2">IL3000</strain>
    </source>
</reference>
<accession>F9WDU6</accession>
<sequence length="153" mass="16881">MFDVSRSNAYSPLGDGPSLRTLSDLPPREGCIYSQHRGVCSYSERDLRGVPRTYGCNYLGGSIPNPPELTVLDAPHAVWVSAFIPCWRLVAVPTPWVLRTKHFVAMCGTFCGELACHRLRGALGFLNLVSPNPPNTDVLKPIKTWMGYVATFN</sequence>
<evidence type="ECO:0000313" key="1">
    <source>
        <dbReference type="EMBL" id="CCD15450.1"/>
    </source>
</evidence>
<evidence type="ECO:0000313" key="2">
    <source>
        <dbReference type="Proteomes" id="UP000000702"/>
    </source>
</evidence>
<proteinExistence type="predicted"/>